<keyword evidence="4" id="KW-1185">Reference proteome</keyword>
<dbReference type="RefSeq" id="XP_068353217.1">
    <property type="nucleotide sequence ID" value="XM_068509015.1"/>
</dbReference>
<feature type="coiled-coil region" evidence="1">
    <location>
        <begin position="539"/>
        <end position="566"/>
    </location>
</feature>
<dbReference type="GeneID" id="94843719"/>
<feature type="coiled-coil region" evidence="1">
    <location>
        <begin position="190"/>
        <end position="330"/>
    </location>
</feature>
<dbReference type="EMBL" id="MLAK01000972">
    <property type="protein sequence ID" value="OHT00081.1"/>
    <property type="molecule type" value="Genomic_DNA"/>
</dbReference>
<dbReference type="Proteomes" id="UP000179807">
    <property type="component" value="Unassembled WGS sequence"/>
</dbReference>
<feature type="coiled-coil region" evidence="1">
    <location>
        <begin position="386"/>
        <end position="445"/>
    </location>
</feature>
<dbReference type="VEuPathDB" id="TrichDB:TRFO_33321"/>
<sequence length="726" mass="84497">MNQNVINQIRVRLYDICGDYRQIVHSISRASALPQKRNLEYLDDQTARVIQNATKFLKPKQTIDPVSEQQARSCFPIFTKLNDEAIYIKDELEKRVLTFNASLNENKNIFKQTANQLFEKYKIDRNNEIKRSKMRTQELKYEIQDLLESFDARLATRVGRCIDEKNEFKQKSEKLTTDFASMKSKLTAAVEVSKRKVIRLTDELKNLEDSNTQLLKSLEADYAAKIKLAEDENAHRISDLETTNSTLKSTLKESKENISSKLTEIRNTIKQKTKKSEEDLEGQIKARQDEFEKQLQEIQSSQSTTEQTLLKNYEQQRETNNSTLQSLRSLLATLNEQTKVSDEKISEKLKAVQKEHNSRIGTKDEELNILFDKQHNEVETCRKANEERIKQEAEKNEQMCSQIERELINIAHAYEEEQLQLENEVNALIRAKNELESQYEGEKKEQIEKVGFQVQRSTVANLSPQDNGAGDDRFLSPADMAQRFQRFDAVSHQRQIELRDVKLRRKNELIAAKKESSELLQQENARNVAISDEITSKTIRCEKIEKQILEIERKQKNEQKKLYKDKKSKVAMQKDAARQCKEELMRLQVDDLKKVQLSLDQAEHREKVNRLHTEISSFKENASNSLYEVQKKMEIEVKSQRIINEQRIKNAQERLDGALYELANTKENFESESVKEQQKWSELRIDIANSNMKVIQSINTTPNSRPGSSIQRAISTPSKKNSNNRK</sequence>
<keyword evidence="1" id="KW-0175">Coiled coil</keyword>
<feature type="region of interest" description="Disordered" evidence="2">
    <location>
        <begin position="698"/>
        <end position="726"/>
    </location>
</feature>
<evidence type="ECO:0000256" key="1">
    <source>
        <dbReference type="SAM" id="Coils"/>
    </source>
</evidence>
<gene>
    <name evidence="3" type="ORF">TRFO_33321</name>
</gene>
<evidence type="ECO:0000313" key="3">
    <source>
        <dbReference type="EMBL" id="OHT00081.1"/>
    </source>
</evidence>
<reference evidence="3" key="1">
    <citation type="submission" date="2016-10" db="EMBL/GenBank/DDBJ databases">
        <authorList>
            <person name="Benchimol M."/>
            <person name="Almeida L.G."/>
            <person name="Vasconcelos A.T."/>
            <person name="Perreira-Neves A."/>
            <person name="Rosa I.A."/>
            <person name="Tasca T."/>
            <person name="Bogo M.R."/>
            <person name="de Souza W."/>
        </authorList>
    </citation>
    <scope>NUCLEOTIDE SEQUENCE [LARGE SCALE GENOMIC DNA]</scope>
    <source>
        <strain evidence="3">K</strain>
    </source>
</reference>
<comment type="caution">
    <text evidence="3">The sequence shown here is derived from an EMBL/GenBank/DDBJ whole genome shotgun (WGS) entry which is preliminary data.</text>
</comment>
<accession>A0A1J4JLU2</accession>
<evidence type="ECO:0000313" key="4">
    <source>
        <dbReference type="Proteomes" id="UP000179807"/>
    </source>
</evidence>
<proteinExistence type="predicted"/>
<organism evidence="3 4">
    <name type="scientific">Tritrichomonas foetus</name>
    <dbReference type="NCBI Taxonomy" id="1144522"/>
    <lineage>
        <taxon>Eukaryota</taxon>
        <taxon>Metamonada</taxon>
        <taxon>Parabasalia</taxon>
        <taxon>Tritrichomonadida</taxon>
        <taxon>Tritrichomonadidae</taxon>
        <taxon>Tritrichomonas</taxon>
    </lineage>
</organism>
<name>A0A1J4JLU2_9EUKA</name>
<protein>
    <submittedName>
        <fullName evidence="3">Uncharacterized protein</fullName>
    </submittedName>
</protein>
<dbReference type="AlphaFoldDB" id="A0A1J4JLU2"/>
<evidence type="ECO:0000256" key="2">
    <source>
        <dbReference type="SAM" id="MobiDB-lite"/>
    </source>
</evidence>